<feature type="region of interest" description="Disordered" evidence="10">
    <location>
        <begin position="88"/>
        <end position="117"/>
    </location>
</feature>
<dbReference type="Pfam" id="PF10609">
    <property type="entry name" value="ParA"/>
    <property type="match status" value="1"/>
</dbReference>
<dbReference type="InterPro" id="IPR019591">
    <property type="entry name" value="Mrp/NBP35_ATP-bd"/>
</dbReference>
<evidence type="ECO:0000256" key="3">
    <source>
        <dbReference type="ARBA" id="ARBA00022723"/>
    </source>
</evidence>
<dbReference type="EMBL" id="CP017241">
    <property type="protein sequence ID" value="APO73758.1"/>
    <property type="molecule type" value="Genomic_DNA"/>
</dbReference>
<feature type="compositionally biased region" description="Low complexity" evidence="10">
    <location>
        <begin position="88"/>
        <end position="99"/>
    </location>
</feature>
<evidence type="ECO:0000256" key="8">
    <source>
        <dbReference type="ARBA" id="ARBA00024036"/>
    </source>
</evidence>
<comment type="subunit">
    <text evidence="9">Homodimer.</text>
</comment>
<dbReference type="HAMAP" id="MF_02040">
    <property type="entry name" value="Mrp_NBP35"/>
    <property type="match status" value="1"/>
</dbReference>
<comment type="function">
    <text evidence="9">Binds and transfers iron-sulfur (Fe-S) clusters to target apoproteins. Can hydrolyze ATP.</text>
</comment>
<dbReference type="FunFam" id="3.40.50.300:FF:000418">
    <property type="entry name" value="Iron-sulfur cluster carrier protein"/>
    <property type="match status" value="1"/>
</dbReference>
<keyword evidence="7 9" id="KW-0411">Iron-sulfur</keyword>
<evidence type="ECO:0000256" key="10">
    <source>
        <dbReference type="SAM" id="MobiDB-lite"/>
    </source>
</evidence>
<dbReference type="InterPro" id="IPR044304">
    <property type="entry name" value="NUBPL-like"/>
</dbReference>
<dbReference type="InterPro" id="IPR027417">
    <property type="entry name" value="P-loop_NTPase"/>
</dbReference>
<dbReference type="SUPFAM" id="SSF117916">
    <property type="entry name" value="Fe-S cluster assembly (FSCA) domain-like"/>
    <property type="match status" value="1"/>
</dbReference>
<dbReference type="InterPro" id="IPR033756">
    <property type="entry name" value="YlxH/NBP35"/>
</dbReference>
<dbReference type="GO" id="GO:0140663">
    <property type="term" value="F:ATP-dependent FeS chaperone activity"/>
    <property type="evidence" value="ECO:0007669"/>
    <property type="project" value="InterPro"/>
</dbReference>
<gene>
    <name evidence="12" type="ORF">AM571_CH00915</name>
</gene>
<dbReference type="InterPro" id="IPR034904">
    <property type="entry name" value="FSCA_dom_sf"/>
</dbReference>
<keyword evidence="5 9" id="KW-0067">ATP-binding</keyword>
<dbReference type="GO" id="GO:0046872">
    <property type="term" value="F:metal ion binding"/>
    <property type="evidence" value="ECO:0007669"/>
    <property type="project" value="UniProtKB-KW"/>
</dbReference>
<dbReference type="InterPro" id="IPR000808">
    <property type="entry name" value="Mrp-like_CS"/>
</dbReference>
<evidence type="ECO:0000256" key="5">
    <source>
        <dbReference type="ARBA" id="ARBA00022840"/>
    </source>
</evidence>
<feature type="binding site" evidence="9">
    <location>
        <begin position="134"/>
        <end position="141"/>
    </location>
    <ligand>
        <name>ATP</name>
        <dbReference type="ChEBI" id="CHEBI:30616"/>
    </ligand>
</feature>
<dbReference type="GO" id="GO:0016887">
    <property type="term" value="F:ATP hydrolysis activity"/>
    <property type="evidence" value="ECO:0007669"/>
    <property type="project" value="UniProtKB-UniRule"/>
</dbReference>
<evidence type="ECO:0000259" key="11">
    <source>
        <dbReference type="Pfam" id="PF01883"/>
    </source>
</evidence>
<evidence type="ECO:0000256" key="7">
    <source>
        <dbReference type="ARBA" id="ARBA00023014"/>
    </source>
</evidence>
<dbReference type="Gene3D" id="3.40.50.300">
    <property type="entry name" value="P-loop containing nucleotide triphosphate hydrolases"/>
    <property type="match status" value="1"/>
</dbReference>
<evidence type="ECO:0000256" key="6">
    <source>
        <dbReference type="ARBA" id="ARBA00023004"/>
    </source>
</evidence>
<keyword evidence="3 9" id="KW-0479">Metal-binding</keyword>
<evidence type="ECO:0000313" key="13">
    <source>
        <dbReference type="Proteomes" id="UP000185109"/>
    </source>
</evidence>
<dbReference type="PANTHER" id="PTHR42961">
    <property type="entry name" value="IRON-SULFUR PROTEIN NUBPL"/>
    <property type="match status" value="1"/>
</dbReference>
<dbReference type="SUPFAM" id="SSF52540">
    <property type="entry name" value="P-loop containing nucleoside triphosphate hydrolases"/>
    <property type="match status" value="1"/>
</dbReference>
<sequence length="385" mass="40815">MTDVTKEQVLETLKTVRGPDLEHNIVELGMVSDVFISDGKVYFSITVPAERAKELEPLRLAAERVIKELPGVKGALVALTADKKAAPASAPAASPAAHAGHGHEGHAHAPQQQPPRAGKIGVPGIKSIIAVASGKGGVGKSTTAVNLALGLQANGLRVGILDADIYGPSMPRLLKISGRPTQIDGRIINPMENYGLKVMSMGFLVDEETAMIWRGPMVQSALLQMLREVAWGELDVLVVDMPPGTGDAQLTMAQQVPLAGAVIVSTPQDLALIDARKGLNMFRKVEVPVLGIVENMSYFIAPDTGTRYDIFGHGGARREAERIGVSFLGEVPLTVSIRETSDAGTPLVASEPNGIVAGIFRDIAAKVWEQLHGQPQRPAPAIIFE</sequence>
<keyword evidence="4 9" id="KW-0547">Nucleotide-binding</keyword>
<dbReference type="CDD" id="cd02037">
    <property type="entry name" value="Mrp_NBP35"/>
    <property type="match status" value="1"/>
</dbReference>
<feature type="domain" description="MIP18 family-like" evidence="11">
    <location>
        <begin position="6"/>
        <end position="76"/>
    </location>
</feature>
<dbReference type="Gene3D" id="3.30.300.130">
    <property type="entry name" value="Fe-S cluster assembly (FSCA)"/>
    <property type="match status" value="1"/>
</dbReference>
<dbReference type="GO" id="GO:0005524">
    <property type="term" value="F:ATP binding"/>
    <property type="evidence" value="ECO:0007669"/>
    <property type="project" value="UniProtKB-UniRule"/>
</dbReference>
<dbReference type="GO" id="GO:0016226">
    <property type="term" value="P:iron-sulfur cluster assembly"/>
    <property type="evidence" value="ECO:0007669"/>
    <property type="project" value="InterPro"/>
</dbReference>
<dbReference type="Proteomes" id="UP000185109">
    <property type="component" value="Chromosome"/>
</dbReference>
<evidence type="ECO:0000256" key="9">
    <source>
        <dbReference type="HAMAP-Rule" id="MF_02040"/>
    </source>
</evidence>
<dbReference type="AlphaFoldDB" id="A0A1L5P0U1"/>
<evidence type="ECO:0000256" key="1">
    <source>
        <dbReference type="ARBA" id="ARBA00007352"/>
    </source>
</evidence>
<evidence type="ECO:0000256" key="4">
    <source>
        <dbReference type="ARBA" id="ARBA00022741"/>
    </source>
</evidence>
<comment type="similarity">
    <text evidence="2">In the C-terminal section; belongs to the Mrp/NBP35 ATP-binding proteins family.</text>
</comment>
<dbReference type="InterPro" id="IPR002744">
    <property type="entry name" value="MIP18-like"/>
</dbReference>
<protein>
    <recommendedName>
        <fullName evidence="9">Iron-sulfur cluster carrier protein</fullName>
    </recommendedName>
</protein>
<name>A0A1L5P0U1_RHIET</name>
<proteinExistence type="inferred from homology"/>
<keyword evidence="6 9" id="KW-0408">Iron</keyword>
<keyword evidence="9" id="KW-0378">Hydrolase</keyword>
<organism evidence="12 13">
    <name type="scientific">Rhizobium etli 8C-3</name>
    <dbReference type="NCBI Taxonomy" id="538025"/>
    <lineage>
        <taxon>Bacteria</taxon>
        <taxon>Pseudomonadati</taxon>
        <taxon>Pseudomonadota</taxon>
        <taxon>Alphaproteobacteria</taxon>
        <taxon>Hyphomicrobiales</taxon>
        <taxon>Rhizobiaceae</taxon>
        <taxon>Rhizobium/Agrobacterium group</taxon>
        <taxon>Rhizobium</taxon>
    </lineage>
</organism>
<evidence type="ECO:0000256" key="2">
    <source>
        <dbReference type="ARBA" id="ARBA00008205"/>
    </source>
</evidence>
<accession>A0A1L5P0U1</accession>
<dbReference type="PANTHER" id="PTHR42961:SF2">
    <property type="entry name" value="IRON-SULFUR PROTEIN NUBPL"/>
    <property type="match status" value="1"/>
</dbReference>
<comment type="similarity">
    <text evidence="1">In the N-terminal section; belongs to the MIP18 family.</text>
</comment>
<dbReference type="GO" id="GO:0051539">
    <property type="term" value="F:4 iron, 4 sulfur cluster binding"/>
    <property type="evidence" value="ECO:0007669"/>
    <property type="project" value="TreeGrafter"/>
</dbReference>
<evidence type="ECO:0000313" key="12">
    <source>
        <dbReference type="EMBL" id="APO73758.1"/>
    </source>
</evidence>
<reference evidence="12 13" key="1">
    <citation type="submission" date="2016-09" db="EMBL/GenBank/DDBJ databases">
        <title>The complete genome sequences of Rhizobium gallicum, symbiovars gallicum and phaseoli, symbionts associated to common bean (Phaseolus vulgaris).</title>
        <authorList>
            <person name="Bustos P."/>
            <person name="Santamaria R.I."/>
            <person name="Perez-Carrascal O.M."/>
            <person name="Juarez S."/>
            <person name="Lozano L."/>
            <person name="Martinez-Flores I."/>
            <person name="Martinez-Romero E."/>
            <person name="Cevallos M."/>
            <person name="Romero D."/>
            <person name="Davila G."/>
            <person name="Gonzalez V."/>
        </authorList>
    </citation>
    <scope>NUCLEOTIDE SEQUENCE [LARGE SCALE GENOMIC DNA]</scope>
    <source>
        <strain evidence="12 13">8C-3</strain>
    </source>
</reference>
<comment type="similarity">
    <text evidence="8 9">Belongs to the Mrp/NBP35 ATP-binding proteins family.</text>
</comment>
<dbReference type="PROSITE" id="PS01215">
    <property type="entry name" value="MRP"/>
    <property type="match status" value="1"/>
</dbReference>
<dbReference type="RefSeq" id="WP_074060391.1">
    <property type="nucleotide sequence ID" value="NZ_CP017241.1"/>
</dbReference>
<dbReference type="NCBIfam" id="NF008669">
    <property type="entry name" value="PRK11670.1"/>
    <property type="match status" value="1"/>
</dbReference>
<dbReference type="Pfam" id="PF01883">
    <property type="entry name" value="FeS_assembly_P"/>
    <property type="match status" value="1"/>
</dbReference>